<dbReference type="AlphaFoldDB" id="A0A0I9XI41"/>
<evidence type="ECO:0000313" key="4">
    <source>
        <dbReference type="EMBL" id="KLO34672.1"/>
    </source>
</evidence>
<dbReference type="Pfam" id="PF00823">
    <property type="entry name" value="PPE"/>
    <property type="match status" value="1"/>
</dbReference>
<evidence type="ECO:0008006" key="6">
    <source>
        <dbReference type="Google" id="ProtNLM"/>
    </source>
</evidence>
<evidence type="ECO:0000313" key="5">
    <source>
        <dbReference type="Proteomes" id="UP000036334"/>
    </source>
</evidence>
<protein>
    <recommendedName>
        <fullName evidence="6">PPE family protein</fullName>
    </recommendedName>
</protein>
<feature type="domain" description="PPE-PPW subfamily C-terminal" evidence="3">
    <location>
        <begin position="398"/>
        <end position="442"/>
    </location>
</feature>
<dbReference type="InterPro" id="IPR038332">
    <property type="entry name" value="PPE_sf"/>
</dbReference>
<evidence type="ECO:0000259" key="2">
    <source>
        <dbReference type="Pfam" id="PF00823"/>
    </source>
</evidence>
<comment type="similarity">
    <text evidence="1">Belongs to the mycobacterial PPE family.</text>
</comment>
<comment type="caution">
    <text evidence="4">The sequence shown here is derived from an EMBL/GenBank/DDBJ whole genome shotgun (WGS) entry which is preliminary data.</text>
</comment>
<dbReference type="RefSeq" id="WP_047316467.1">
    <property type="nucleotide sequence ID" value="NZ_LDPQ01000028.1"/>
</dbReference>
<gene>
    <name evidence="4" type="ORF">ABH38_18290</name>
</gene>
<organism evidence="4 5">
    <name type="scientific">Mycobacterium haemophilum</name>
    <dbReference type="NCBI Taxonomy" id="29311"/>
    <lineage>
        <taxon>Bacteria</taxon>
        <taxon>Bacillati</taxon>
        <taxon>Actinomycetota</taxon>
        <taxon>Actinomycetes</taxon>
        <taxon>Mycobacteriales</taxon>
        <taxon>Mycobacteriaceae</taxon>
        <taxon>Mycobacterium</taxon>
    </lineage>
</organism>
<dbReference type="PANTHER" id="PTHR46766">
    <property type="entry name" value="GLUTAMINE-RICH PROTEIN 2"/>
    <property type="match status" value="1"/>
</dbReference>
<dbReference type="Gene3D" id="1.20.1260.20">
    <property type="entry name" value="PPE superfamily"/>
    <property type="match status" value="1"/>
</dbReference>
<sequence length="443" mass="45273">MTSPVWLALPPEVPSALLSTGAGPGPLLAAAGRWRVLAAQYADAATELAAILTSAHAATWAGPSAERFVAAHQPFLCWLRAASAAAAAAAASHETAAAGYTCALGGMPTLADLAANHAQHAALVATNFFGVNTIPIALNEADYMVMWVQAATTMSVYQAVSNESLAATPPTSPAPRIVATGGSGSSFPDPTKLILKLLKDFLEFLRNLATEFLSGPLGSLITQLLDAFISLVSSQVFTIIAYSVLDPMIYFGPFAPLLSPVLSPIGAVGLTVLAGGCVLGEDAGPLIDVAHPNDPGEQGLPAISEVTLTGTSPTAPVATATSVTTMTPAPAPSPPPSFGAAQGYYAVGGPDAEGFTPTAGTKARARGHVQRYHFAFLADGRRKTVSATKIAEQILGTDRGIEPFGFAGTRPKSAATQAKGLVLLGSGHSGEALKEPMLPRTWS</sequence>
<dbReference type="EMBL" id="LDPR01000023">
    <property type="protein sequence ID" value="KLO34672.1"/>
    <property type="molecule type" value="Genomic_DNA"/>
</dbReference>
<evidence type="ECO:0000259" key="3">
    <source>
        <dbReference type="Pfam" id="PF18878"/>
    </source>
</evidence>
<reference evidence="4 5" key="1">
    <citation type="submission" date="2015-05" db="EMBL/GenBank/DDBJ databases">
        <title>Genome sequence of Mycobacterium haemophilum.</title>
        <authorList>
            <person name="Greninger A.L."/>
            <person name="Cunningham G."/>
            <person name="Miller S."/>
        </authorList>
    </citation>
    <scope>NUCLEOTIDE SEQUENCE [LARGE SCALE GENOMIC DNA]</scope>
    <source>
        <strain evidence="5">UC1</strain>
    </source>
</reference>
<evidence type="ECO:0000256" key="1">
    <source>
        <dbReference type="ARBA" id="ARBA00010652"/>
    </source>
</evidence>
<dbReference type="OrthoDB" id="4753487at2"/>
<dbReference type="GO" id="GO:0052572">
    <property type="term" value="P:response to host immune response"/>
    <property type="evidence" value="ECO:0007669"/>
    <property type="project" value="TreeGrafter"/>
</dbReference>
<keyword evidence="5" id="KW-1185">Reference proteome</keyword>
<proteinExistence type="inferred from homology"/>
<feature type="domain" description="PPE" evidence="2">
    <location>
        <begin position="6"/>
        <end position="168"/>
    </location>
</feature>
<dbReference type="STRING" id="1202450.B586_10575"/>
<dbReference type="Pfam" id="PF18878">
    <property type="entry name" value="PPE-PPW"/>
    <property type="match status" value="1"/>
</dbReference>
<dbReference type="InterPro" id="IPR043641">
    <property type="entry name" value="PPE-PPW_C"/>
</dbReference>
<dbReference type="SUPFAM" id="SSF140459">
    <property type="entry name" value="PE/PPE dimer-like"/>
    <property type="match status" value="1"/>
</dbReference>
<name>A0A0I9XI41_9MYCO</name>
<dbReference type="Proteomes" id="UP000036334">
    <property type="component" value="Unassembled WGS sequence"/>
</dbReference>
<dbReference type="InterPro" id="IPR000030">
    <property type="entry name" value="PPE_dom"/>
</dbReference>
<dbReference type="PANTHER" id="PTHR46766:SF1">
    <property type="entry name" value="GLUTAMINE-RICH PROTEIN 2"/>
    <property type="match status" value="1"/>
</dbReference>
<dbReference type="PATRIC" id="fig|29311.18.peg.2547"/>
<accession>A0A0I9XI41</accession>